<accession>A0ABN8HKF3</accession>
<keyword evidence="3 6" id="KW-0812">Transmembrane</keyword>
<proteinExistence type="inferred from homology"/>
<keyword evidence="4 6" id="KW-1133">Transmembrane helix</keyword>
<dbReference type="Proteomes" id="UP000837857">
    <property type="component" value="Chromosome 1"/>
</dbReference>
<keyword evidence="5 6" id="KW-0472">Membrane</keyword>
<keyword evidence="6" id="KW-0496">Mitochondrion</keyword>
<feature type="non-terminal residue" evidence="7">
    <location>
        <position position="199"/>
    </location>
</feature>
<evidence type="ECO:0000256" key="1">
    <source>
        <dbReference type="ARBA" id="ARBA00004370"/>
    </source>
</evidence>
<sequence>MPTDFELLNKMEYMPVKVHGEFLHDKEILIGPRALIEPYVTLPRSGSLMSDPKKNQGWLVITPFKLAETGDIILVNRGWIPQTLRSKDKRQQSMVNGEIELTGVVRLTENRSPFMPKNHPEKGSWFYRDLYQMSSHLGCAPVWLDARGIPDPPDGWPIPNQTRVVLRNEHFSYLVTWFSLSAFTAVMWHRYFIRKLPLL</sequence>
<evidence type="ECO:0000313" key="8">
    <source>
        <dbReference type="Proteomes" id="UP000837857"/>
    </source>
</evidence>
<reference evidence="7" key="1">
    <citation type="submission" date="2022-03" db="EMBL/GenBank/DDBJ databases">
        <authorList>
            <person name="Martin H S."/>
        </authorList>
    </citation>
    <scope>NUCLEOTIDE SEQUENCE</scope>
</reference>
<dbReference type="Pfam" id="PF02104">
    <property type="entry name" value="SURF1"/>
    <property type="match status" value="1"/>
</dbReference>
<comment type="caution">
    <text evidence="6">Lacks conserved residue(s) required for the propagation of feature annotation.</text>
</comment>
<dbReference type="PANTHER" id="PTHR23427">
    <property type="entry name" value="SURFEIT LOCUS PROTEIN"/>
    <property type="match status" value="1"/>
</dbReference>
<evidence type="ECO:0000313" key="7">
    <source>
        <dbReference type="EMBL" id="CAH2035188.1"/>
    </source>
</evidence>
<dbReference type="EMBL" id="OW152813">
    <property type="protein sequence ID" value="CAH2035188.1"/>
    <property type="molecule type" value="Genomic_DNA"/>
</dbReference>
<dbReference type="PROSITE" id="PS50895">
    <property type="entry name" value="SURF1"/>
    <property type="match status" value="1"/>
</dbReference>
<dbReference type="PANTHER" id="PTHR23427:SF2">
    <property type="entry name" value="SURFEIT LOCUS PROTEIN 1"/>
    <property type="match status" value="1"/>
</dbReference>
<evidence type="ECO:0000256" key="4">
    <source>
        <dbReference type="ARBA" id="ARBA00022989"/>
    </source>
</evidence>
<evidence type="ECO:0000256" key="2">
    <source>
        <dbReference type="ARBA" id="ARBA00007165"/>
    </source>
</evidence>
<comment type="similarity">
    <text evidence="2 6">Belongs to the SURF1 family.</text>
</comment>
<evidence type="ECO:0000256" key="5">
    <source>
        <dbReference type="ARBA" id="ARBA00023136"/>
    </source>
</evidence>
<feature type="transmembrane region" description="Helical" evidence="6">
    <location>
        <begin position="171"/>
        <end position="193"/>
    </location>
</feature>
<protein>
    <recommendedName>
        <fullName evidence="6">SURF1-like protein</fullName>
    </recommendedName>
</protein>
<organism evidence="7 8">
    <name type="scientific">Iphiclides podalirius</name>
    <name type="common">scarce swallowtail</name>
    <dbReference type="NCBI Taxonomy" id="110791"/>
    <lineage>
        <taxon>Eukaryota</taxon>
        <taxon>Metazoa</taxon>
        <taxon>Ecdysozoa</taxon>
        <taxon>Arthropoda</taxon>
        <taxon>Hexapoda</taxon>
        <taxon>Insecta</taxon>
        <taxon>Pterygota</taxon>
        <taxon>Neoptera</taxon>
        <taxon>Endopterygota</taxon>
        <taxon>Lepidoptera</taxon>
        <taxon>Glossata</taxon>
        <taxon>Ditrysia</taxon>
        <taxon>Papilionoidea</taxon>
        <taxon>Papilionidae</taxon>
        <taxon>Papilioninae</taxon>
        <taxon>Iphiclides</taxon>
    </lineage>
</organism>
<name>A0ABN8HKF3_9NEOP</name>
<keyword evidence="6" id="KW-0999">Mitochondrion inner membrane</keyword>
<gene>
    <name evidence="7" type="ORF">IPOD504_LOCUS450</name>
</gene>
<comment type="subcellular location">
    <subcellularLocation>
        <location evidence="1">Membrane</location>
    </subcellularLocation>
    <subcellularLocation>
        <location evidence="6">Mitochondrion inner membrane</location>
        <topology evidence="6">Multi-pass membrane protein</topology>
    </subcellularLocation>
</comment>
<dbReference type="InterPro" id="IPR002994">
    <property type="entry name" value="Surf1/Shy1"/>
</dbReference>
<evidence type="ECO:0000256" key="3">
    <source>
        <dbReference type="ARBA" id="ARBA00022692"/>
    </source>
</evidence>
<evidence type="ECO:0000256" key="6">
    <source>
        <dbReference type="RuleBase" id="RU363076"/>
    </source>
</evidence>
<dbReference type="CDD" id="cd06662">
    <property type="entry name" value="SURF1"/>
    <property type="match status" value="1"/>
</dbReference>
<comment type="function">
    <text evidence="6">Probably involved in the biogenesis of the COX complex.</text>
</comment>
<keyword evidence="8" id="KW-1185">Reference proteome</keyword>
<dbReference type="InterPro" id="IPR045214">
    <property type="entry name" value="Surf1/Surf4"/>
</dbReference>